<keyword evidence="1" id="KW-1133">Transmembrane helix</keyword>
<protein>
    <submittedName>
        <fullName evidence="2">Membrane protein</fullName>
    </submittedName>
</protein>
<dbReference type="EMBL" id="VJEZ01000008">
    <property type="protein sequence ID" value="MWZ40281.1"/>
    <property type="molecule type" value="Genomic_DNA"/>
</dbReference>
<reference evidence="2 4" key="1">
    <citation type="submission" date="2014-06" db="EMBL/GenBank/DDBJ databases">
        <authorList>
            <person name="Bishop-Lilly K.A."/>
            <person name="Broomall S.M."/>
            <person name="Chain P.S."/>
            <person name="Chertkov O."/>
            <person name="Coyne S.R."/>
            <person name="Daligault H.E."/>
            <person name="Davenport K.W."/>
            <person name="Erkkila T."/>
            <person name="Frey K.G."/>
            <person name="Gibbons H.S."/>
            <person name="Gu W."/>
            <person name="Jaissle J."/>
            <person name="Johnson S.L."/>
            <person name="Koroleva G.I."/>
            <person name="Ladner J.T."/>
            <person name="Lo C.-C."/>
            <person name="Minogue T.D."/>
            <person name="Munk C."/>
            <person name="Palacios G.F."/>
            <person name="Redden C.L."/>
            <person name="Rosenzweig C.N."/>
            <person name="Scholz M.B."/>
            <person name="Teshima H."/>
            <person name="Xu Y."/>
        </authorList>
    </citation>
    <scope>NUCLEOTIDE SEQUENCE [LARGE SCALE GENOMIC DNA]</scope>
    <source>
        <strain evidence="2 4">FTZ</strain>
    </source>
</reference>
<organism evidence="3 5">
    <name type="scientific">Francisella tularensis</name>
    <dbReference type="NCBI Taxonomy" id="263"/>
    <lineage>
        <taxon>Bacteria</taxon>
        <taxon>Pseudomonadati</taxon>
        <taxon>Pseudomonadota</taxon>
        <taxon>Gammaproteobacteria</taxon>
        <taxon>Thiotrichales</taxon>
        <taxon>Francisellaceae</taxon>
        <taxon>Francisella</taxon>
    </lineage>
</organism>
<dbReference type="EMBL" id="JOVO01000016">
    <property type="protein sequence ID" value="KFJ39933.1"/>
    <property type="molecule type" value="Genomic_DNA"/>
</dbReference>
<dbReference type="Proteomes" id="UP000028987">
    <property type="component" value="Unassembled WGS sequence"/>
</dbReference>
<feature type="transmembrane region" description="Helical" evidence="1">
    <location>
        <begin position="48"/>
        <end position="72"/>
    </location>
</feature>
<accession>A0A0E2ZRU2</accession>
<dbReference type="OMA" id="ANRICKY"/>
<dbReference type="Proteomes" id="UP000469081">
    <property type="component" value="Unassembled WGS sequence"/>
</dbReference>
<proteinExistence type="predicted"/>
<reference evidence="3 5" key="2">
    <citation type="submission" date="2019-06" db="EMBL/GenBank/DDBJ databases">
        <title>Phylogeography and genetic diversity of Francisella tularensis subsp. holarctica in France (1947-2018).</title>
        <authorList>
            <person name="Kevin M."/>
            <person name="Madani N."/>
            <person name="Maurin M."/>
        </authorList>
    </citation>
    <scope>NUCLEOTIDE SEQUENCE [LARGE SCALE GENOMIC DNA]</scope>
    <source>
        <strain evidence="3 5">ATCC 15482</strain>
    </source>
</reference>
<sequence>MSEEILNIDKTPLTKNKACSYKNILGCICLVIILAIFCISELAILLGIFMLFAIFYIIITGICAIYILLVGIKKISKYYRQKNIHNN</sequence>
<evidence type="ECO:0000313" key="2">
    <source>
        <dbReference type="EMBL" id="KFJ39933.1"/>
    </source>
</evidence>
<dbReference type="AlphaFoldDB" id="A0A0E2ZRU2"/>
<comment type="caution">
    <text evidence="3">The sequence shown here is derived from an EMBL/GenBank/DDBJ whole genome shotgun (WGS) entry which is preliminary data.</text>
</comment>
<name>A0A0E2ZRU2_FRATU</name>
<evidence type="ECO:0000256" key="1">
    <source>
        <dbReference type="SAM" id="Phobius"/>
    </source>
</evidence>
<feature type="transmembrane region" description="Helical" evidence="1">
    <location>
        <begin position="21"/>
        <end position="42"/>
    </location>
</feature>
<evidence type="ECO:0000313" key="4">
    <source>
        <dbReference type="Proteomes" id="UP000028987"/>
    </source>
</evidence>
<keyword evidence="1" id="KW-0812">Transmembrane</keyword>
<dbReference type="RefSeq" id="WP_003021998.1">
    <property type="nucleotide sequence ID" value="NZ_CP012092.1"/>
</dbReference>
<gene>
    <name evidence="2" type="ORF">DR87_379</name>
    <name evidence="3" type="ORF">FNC33_06985</name>
</gene>
<evidence type="ECO:0000313" key="5">
    <source>
        <dbReference type="Proteomes" id="UP000469081"/>
    </source>
</evidence>
<keyword evidence="1" id="KW-0472">Membrane</keyword>
<evidence type="ECO:0000313" key="3">
    <source>
        <dbReference type="EMBL" id="MWZ40281.1"/>
    </source>
</evidence>